<name>A0A1Y2AED6_9FUNG</name>
<evidence type="ECO:0000256" key="6">
    <source>
        <dbReference type="SAM" id="SignalP"/>
    </source>
</evidence>
<dbReference type="Pfam" id="PF13416">
    <property type="entry name" value="SBP_bac_8"/>
    <property type="match status" value="1"/>
</dbReference>
<keyword evidence="3 6" id="KW-0732">Signal</keyword>
<dbReference type="OrthoDB" id="2157358at2759"/>
<evidence type="ECO:0000313" key="7">
    <source>
        <dbReference type="EMBL" id="ORY20943.1"/>
    </source>
</evidence>
<dbReference type="EMBL" id="MCOG01000276">
    <property type="protein sequence ID" value="ORY20943.1"/>
    <property type="molecule type" value="Genomic_DNA"/>
</dbReference>
<feature type="compositionally biased region" description="Low complexity" evidence="4">
    <location>
        <begin position="690"/>
        <end position="706"/>
    </location>
</feature>
<feature type="chain" id="PRO_5013299485" evidence="6">
    <location>
        <begin position="21"/>
        <end position="744"/>
    </location>
</feature>
<feature type="transmembrane region" description="Helical" evidence="5">
    <location>
        <begin position="455"/>
        <end position="480"/>
    </location>
</feature>
<evidence type="ECO:0000256" key="2">
    <source>
        <dbReference type="ARBA" id="ARBA00022448"/>
    </source>
</evidence>
<dbReference type="PANTHER" id="PTHR43649">
    <property type="entry name" value="ARABINOSE-BINDING PROTEIN-RELATED"/>
    <property type="match status" value="1"/>
</dbReference>
<feature type="transmembrane region" description="Helical" evidence="5">
    <location>
        <begin position="418"/>
        <end position="443"/>
    </location>
</feature>
<accession>A0A1Y2AED6</accession>
<dbReference type="SUPFAM" id="SSF53850">
    <property type="entry name" value="Periplasmic binding protein-like II"/>
    <property type="match status" value="1"/>
</dbReference>
<reference evidence="7 8" key="1">
    <citation type="submission" date="2016-08" db="EMBL/GenBank/DDBJ databases">
        <title>A Parts List for Fungal Cellulosomes Revealed by Comparative Genomics.</title>
        <authorList>
            <consortium name="DOE Joint Genome Institute"/>
            <person name="Haitjema C.H."/>
            <person name="Gilmore S.P."/>
            <person name="Henske J.K."/>
            <person name="Solomon K.V."/>
            <person name="De Groot R."/>
            <person name="Kuo A."/>
            <person name="Mondo S.J."/>
            <person name="Salamov A.A."/>
            <person name="Labutti K."/>
            <person name="Zhao Z."/>
            <person name="Chiniquy J."/>
            <person name="Barry K."/>
            <person name="Brewer H.M."/>
            <person name="Purvine S.O."/>
            <person name="Wright A.T."/>
            <person name="Boxma B."/>
            <person name="Van Alen T."/>
            <person name="Hackstein J.H."/>
            <person name="Baker S.E."/>
            <person name="Grigoriev I.V."/>
            <person name="O'Malley M.A."/>
        </authorList>
    </citation>
    <scope>NUCLEOTIDE SEQUENCE [LARGE SCALE GENOMIC DNA]</scope>
    <source>
        <strain evidence="7 8">G1</strain>
    </source>
</reference>
<dbReference type="Gene3D" id="3.40.190.10">
    <property type="entry name" value="Periplasmic binding protein-like II"/>
    <property type="match status" value="2"/>
</dbReference>
<keyword evidence="5" id="KW-0812">Transmembrane</keyword>
<protein>
    <submittedName>
        <fullName evidence="7">Periplasmic binding protein-like II</fullName>
    </submittedName>
</protein>
<feature type="transmembrane region" description="Helical" evidence="5">
    <location>
        <begin position="637"/>
        <end position="660"/>
    </location>
</feature>
<evidence type="ECO:0000256" key="3">
    <source>
        <dbReference type="ARBA" id="ARBA00022729"/>
    </source>
</evidence>
<dbReference type="STRING" id="1754190.A0A1Y2AED6"/>
<dbReference type="InterPro" id="IPR050490">
    <property type="entry name" value="Bact_solute-bd_prot1"/>
</dbReference>
<feature type="region of interest" description="Disordered" evidence="4">
    <location>
        <begin position="680"/>
        <end position="706"/>
    </location>
</feature>
<keyword evidence="5" id="KW-1133">Transmembrane helix</keyword>
<feature type="transmembrane region" description="Helical" evidence="5">
    <location>
        <begin position="525"/>
        <end position="544"/>
    </location>
</feature>
<comment type="caution">
    <text evidence="7">The sequence shown here is derived from an EMBL/GenBank/DDBJ whole genome shotgun (WGS) entry which is preliminary data.</text>
</comment>
<evidence type="ECO:0000256" key="5">
    <source>
        <dbReference type="SAM" id="Phobius"/>
    </source>
</evidence>
<feature type="compositionally biased region" description="Polar residues" evidence="4">
    <location>
        <begin position="680"/>
        <end position="689"/>
    </location>
</feature>
<proteinExistence type="inferred from homology"/>
<keyword evidence="2" id="KW-0813">Transport</keyword>
<feature type="transmembrane region" description="Helical" evidence="5">
    <location>
        <begin position="572"/>
        <end position="593"/>
    </location>
</feature>
<evidence type="ECO:0000313" key="8">
    <source>
        <dbReference type="Proteomes" id="UP000193920"/>
    </source>
</evidence>
<organism evidence="7 8">
    <name type="scientific">Neocallimastix californiae</name>
    <dbReference type="NCBI Taxonomy" id="1754190"/>
    <lineage>
        <taxon>Eukaryota</taxon>
        <taxon>Fungi</taxon>
        <taxon>Fungi incertae sedis</taxon>
        <taxon>Chytridiomycota</taxon>
        <taxon>Chytridiomycota incertae sedis</taxon>
        <taxon>Neocallimastigomycetes</taxon>
        <taxon>Neocallimastigales</taxon>
        <taxon>Neocallimastigaceae</taxon>
        <taxon>Neocallimastix</taxon>
    </lineage>
</organism>
<feature type="signal peptide" evidence="6">
    <location>
        <begin position="1"/>
        <end position="20"/>
    </location>
</feature>
<dbReference type="Proteomes" id="UP000193920">
    <property type="component" value="Unassembled WGS sequence"/>
</dbReference>
<keyword evidence="8" id="KW-1185">Reference proteome</keyword>
<feature type="transmembrane region" description="Helical" evidence="5">
    <location>
        <begin position="486"/>
        <end position="504"/>
    </location>
</feature>
<feature type="transmembrane region" description="Helical" evidence="5">
    <location>
        <begin position="605"/>
        <end position="625"/>
    </location>
</feature>
<dbReference type="AlphaFoldDB" id="A0A1Y2AED6"/>
<gene>
    <name evidence="7" type="ORF">LY90DRAFT_676508</name>
</gene>
<evidence type="ECO:0000256" key="1">
    <source>
        <dbReference type="ARBA" id="ARBA00008520"/>
    </source>
</evidence>
<sequence>MILQIIILVLLLSKIGNTEKQIVINGIANTCYSDDVYSKYTKEFNNYSKKNNLNIVLNINTFTKENSTVVVNQYESVLEFLFKKKSTKYELYFYDNIFTSKYGPYLLKLDDWVSKEQIDMYKDLVPAKTCIYKGKWVSFPIKTDISVLYYNDKYLNKYNKSVPKTWNELLETAKYIYDKEKELNNTEFIAYNGLFSYTELGMCSLYEFIYSYRDSLNSSFPDIQSPQVVEALKMIKKLKDTISSDEIFQKVEEFSEEYFSSGNFLFQKFWYYPWFNYNFTILPGNHENISGSALGGYNLGINKYINDEKKNAALTVFKFLTSYEMQRKLLHKYKYLTSIPKVYEDEEVCANFNCDPLRRVQIIERPTNKTNNYSIYSEKFRNYIYEYVYGNKKVNEVLEKVNNLTKIHIFSINPKDNLLGLVTFIIVMICLIAMLLSISLLYIQKFKPFFCFLSNDYWIIFVLGSCIIISSSITEIGYLYVYKCHLKIILLCIGYTMNIVPLLYKLVINFPEENKISILILNHRYIFLMCFIFLDIVINGLNFITPYQITSNTIVNEKKYYVCEMRHNFGKAIQNILIIYKILIAFIIILLIFIEWNMSNLHKDIKFFVSVISMDIAFFIILISLQINNIKKKDYLAYRYILTFTTIILSVTNYVFIYGLNIIRPFIKLENEELSFHNAQKQQNNKSEQSCSLSIKSPLDSSSRSSTNFHSIVQKLTEYHYRSESNSSGSLSSFSDNFNKNIDF</sequence>
<comment type="similarity">
    <text evidence="1">Belongs to the bacterial solute-binding protein 1 family.</text>
</comment>
<dbReference type="InterPro" id="IPR006059">
    <property type="entry name" value="SBP"/>
</dbReference>
<keyword evidence="5" id="KW-0472">Membrane</keyword>
<evidence type="ECO:0000256" key="4">
    <source>
        <dbReference type="SAM" id="MobiDB-lite"/>
    </source>
</evidence>
<dbReference type="PANTHER" id="PTHR43649:SF34">
    <property type="entry name" value="ABC TRANSPORTER PERIPLASMIC-BINDING PROTEIN YCJN-RELATED"/>
    <property type="match status" value="1"/>
</dbReference>